<feature type="region of interest" description="Disordered" evidence="1">
    <location>
        <begin position="183"/>
        <end position="207"/>
    </location>
</feature>
<evidence type="ECO:0000313" key="3">
    <source>
        <dbReference type="EMBL" id="SDP48136.1"/>
    </source>
</evidence>
<evidence type="ECO:0000256" key="1">
    <source>
        <dbReference type="SAM" id="MobiDB-lite"/>
    </source>
</evidence>
<dbReference type="Gene3D" id="2.60.120.380">
    <property type="match status" value="1"/>
</dbReference>
<keyword evidence="2" id="KW-0732">Signal</keyword>
<evidence type="ECO:0000256" key="2">
    <source>
        <dbReference type="SAM" id="SignalP"/>
    </source>
</evidence>
<keyword evidence="4" id="KW-1185">Reference proteome</keyword>
<dbReference type="AlphaFoldDB" id="A0A1H0T3J0"/>
<dbReference type="STRING" id="443156.SAMN04489867_2611"/>
<proteinExistence type="predicted"/>
<sequence length="658" mass="67068">MINRRHIAAAAATAVAGLVVASGPALAGPAGDLTPGQRDALAAGVQVAPKGATAGAKSTAVQPNPYLAQLPDATTIDYTTWREAMARDGRARAKGSTLKSVQKAAAAATTARAVRTIVHDEEEPAGTSGANDTRENAEPIAGFGTGAKQASQLRILGSMPDLAPTATALAPVAEDNGSIPLAGNTGITGSGARTTTGQLGDGPHGSAGDGTNDFDFYKLTVNAGNTILVDTSASAATADTIVAVYSSTGERLAVDDDSGPGFTSVLSWTAPATATYYAMVAGYAIPGSFPRDPMDSGSGFGGATEPAYSLRIAAFAVDHDFYSFALKPGDVVGGTVTGSSRALTLYRPDGVQMMGTDQDASSLYPPTSPLPGGGNAVLAYVAESAGQYVLELGSGVGAYDVTVNGFRPGSEIDPSTRTQTVFLDFDGATVNTAIWGGPGVRTLSPFGSFVAKWGLTRAQEGALIDAITAEVTENIKQDLRAVNSDVRVKVLNSKDHADPFGKENVSRVIVGGTIAQSGISTIGIAQFIDPGNYGHEDSAVVLLDVLSDPSGPASLNTYLNAGSDRVGFVSQAVGNVIAHEVGHMIGNYHTDNANPQHSLMDAGGTGFGNLFGVGPDNVGGTADDEDVDFALDDYIPAEGFTGKENTLNVAAWAYTAPR</sequence>
<name>A0A1H0T3J0_9MICO</name>
<evidence type="ECO:0000313" key="4">
    <source>
        <dbReference type="Proteomes" id="UP000199077"/>
    </source>
</evidence>
<gene>
    <name evidence="3" type="ORF">SAMN04489867_2611</name>
</gene>
<dbReference type="Proteomes" id="UP000199077">
    <property type="component" value="Chromosome I"/>
</dbReference>
<reference evidence="4" key="1">
    <citation type="submission" date="2016-10" db="EMBL/GenBank/DDBJ databases">
        <authorList>
            <person name="Varghese N."/>
            <person name="Submissions S."/>
        </authorList>
    </citation>
    <scope>NUCLEOTIDE SEQUENCE [LARGE SCALE GENOMIC DNA]</scope>
    <source>
        <strain evidence="4">DSM 22329</strain>
    </source>
</reference>
<feature type="signal peptide" evidence="2">
    <location>
        <begin position="1"/>
        <end position="27"/>
    </location>
</feature>
<feature type="chain" id="PRO_5009251670" description="Pre-peptidase C-terminal domain-containing protein" evidence="2">
    <location>
        <begin position="28"/>
        <end position="658"/>
    </location>
</feature>
<accession>A0A1H0T3J0</accession>
<dbReference type="OrthoDB" id="227529at2"/>
<dbReference type="RefSeq" id="WP_091786188.1">
    <property type="nucleotide sequence ID" value="NZ_LT629711.1"/>
</dbReference>
<dbReference type="EMBL" id="LT629711">
    <property type="protein sequence ID" value="SDP48136.1"/>
    <property type="molecule type" value="Genomic_DNA"/>
</dbReference>
<evidence type="ECO:0008006" key="5">
    <source>
        <dbReference type="Google" id="ProtNLM"/>
    </source>
</evidence>
<feature type="compositionally biased region" description="Polar residues" evidence="1">
    <location>
        <begin position="185"/>
        <end position="198"/>
    </location>
</feature>
<protein>
    <recommendedName>
        <fullName evidence="5">Pre-peptidase C-terminal domain-containing protein</fullName>
    </recommendedName>
</protein>
<organism evidence="3 4">
    <name type="scientific">Pedococcus dokdonensis</name>
    <dbReference type="NCBI Taxonomy" id="443156"/>
    <lineage>
        <taxon>Bacteria</taxon>
        <taxon>Bacillati</taxon>
        <taxon>Actinomycetota</taxon>
        <taxon>Actinomycetes</taxon>
        <taxon>Micrococcales</taxon>
        <taxon>Intrasporangiaceae</taxon>
        <taxon>Pedococcus</taxon>
    </lineage>
</organism>
<dbReference type="SUPFAM" id="SSF55486">
    <property type="entry name" value="Metalloproteases ('zincins'), catalytic domain"/>
    <property type="match status" value="2"/>
</dbReference>